<keyword evidence="15" id="KW-1185">Reference proteome</keyword>
<keyword evidence="8" id="KW-0460">Magnesium</keyword>
<reference evidence="14 15" key="1">
    <citation type="submission" date="2020-03" db="EMBL/GenBank/DDBJ databases">
        <title>Weissella sp. nov., isolated from Cybister lewisianus.</title>
        <authorList>
            <person name="Hyun D.-W."/>
            <person name="Bae J.-W."/>
        </authorList>
    </citation>
    <scope>NUCLEOTIDE SEQUENCE [LARGE SCALE GENOMIC DNA]</scope>
    <source>
        <strain evidence="14 15">HDW19</strain>
    </source>
</reference>
<dbReference type="InterPro" id="IPR004101">
    <property type="entry name" value="Mur_ligase_C"/>
</dbReference>
<dbReference type="InterPro" id="IPR036615">
    <property type="entry name" value="Mur_ligase_C_dom_sf"/>
</dbReference>
<protein>
    <recommendedName>
        <fullName evidence="3">tetrahydrofolate synthase</fullName>
        <ecNumber evidence="3">6.3.2.17</ecNumber>
    </recommendedName>
    <alternativeName>
        <fullName evidence="9">Tetrahydrofolylpolyglutamate synthase</fullName>
    </alternativeName>
</protein>
<keyword evidence="7 11" id="KW-0067">ATP-binding</keyword>
<dbReference type="GO" id="GO:0004326">
    <property type="term" value="F:tetrahydrofolylpolyglutamate synthase activity"/>
    <property type="evidence" value="ECO:0007669"/>
    <property type="project" value="UniProtKB-EC"/>
</dbReference>
<dbReference type="GO" id="GO:0005524">
    <property type="term" value="F:ATP binding"/>
    <property type="evidence" value="ECO:0007669"/>
    <property type="project" value="UniProtKB-KW"/>
</dbReference>
<dbReference type="PROSITE" id="PS01011">
    <property type="entry name" value="FOLYLPOLYGLU_SYNT_1"/>
    <property type="match status" value="1"/>
</dbReference>
<dbReference type="InterPro" id="IPR018109">
    <property type="entry name" value="Folylpolyglutamate_synth_CS"/>
</dbReference>
<dbReference type="SUPFAM" id="SSF53244">
    <property type="entry name" value="MurD-like peptide ligases, peptide-binding domain"/>
    <property type="match status" value="1"/>
</dbReference>
<evidence type="ECO:0000256" key="3">
    <source>
        <dbReference type="ARBA" id="ARBA00013025"/>
    </source>
</evidence>
<evidence type="ECO:0000256" key="1">
    <source>
        <dbReference type="ARBA" id="ARBA00001946"/>
    </source>
</evidence>
<feature type="domain" description="Mur ligase central" evidence="13">
    <location>
        <begin position="46"/>
        <end position="272"/>
    </location>
</feature>
<keyword evidence="6 11" id="KW-0547">Nucleotide-binding</keyword>
<name>A0A6G8AZK1_9LACO</name>
<proteinExistence type="inferred from homology"/>
<evidence type="ECO:0000256" key="5">
    <source>
        <dbReference type="ARBA" id="ARBA00022723"/>
    </source>
</evidence>
<dbReference type="EMBL" id="CP049888">
    <property type="protein sequence ID" value="QIL50410.1"/>
    <property type="molecule type" value="Genomic_DNA"/>
</dbReference>
<organism evidence="14 15">
    <name type="scientific">Weissella coleopterorum</name>
    <dbReference type="NCBI Taxonomy" id="2714949"/>
    <lineage>
        <taxon>Bacteria</taxon>
        <taxon>Bacillati</taxon>
        <taxon>Bacillota</taxon>
        <taxon>Bacilli</taxon>
        <taxon>Lactobacillales</taxon>
        <taxon>Lactobacillaceae</taxon>
        <taxon>Weissella</taxon>
    </lineage>
</organism>
<evidence type="ECO:0000256" key="2">
    <source>
        <dbReference type="ARBA" id="ARBA00008276"/>
    </source>
</evidence>
<dbReference type="NCBIfam" id="TIGR01499">
    <property type="entry name" value="folC"/>
    <property type="match status" value="1"/>
</dbReference>
<feature type="domain" description="Mur ligase C-terminal" evidence="12">
    <location>
        <begin position="302"/>
        <end position="418"/>
    </location>
</feature>
<evidence type="ECO:0000256" key="4">
    <source>
        <dbReference type="ARBA" id="ARBA00022598"/>
    </source>
</evidence>
<dbReference type="SUPFAM" id="SSF53623">
    <property type="entry name" value="MurD-like peptide ligases, catalytic domain"/>
    <property type="match status" value="1"/>
</dbReference>
<accession>A0A6G8AZK1</accession>
<dbReference type="EC" id="6.3.2.17" evidence="3"/>
<evidence type="ECO:0000256" key="6">
    <source>
        <dbReference type="ARBA" id="ARBA00022741"/>
    </source>
</evidence>
<dbReference type="InterPro" id="IPR036565">
    <property type="entry name" value="Mur-like_cat_sf"/>
</dbReference>
<evidence type="ECO:0000256" key="11">
    <source>
        <dbReference type="PIRNR" id="PIRNR001563"/>
    </source>
</evidence>
<evidence type="ECO:0000256" key="9">
    <source>
        <dbReference type="ARBA" id="ARBA00030592"/>
    </source>
</evidence>
<evidence type="ECO:0000313" key="14">
    <source>
        <dbReference type="EMBL" id="QIL50410.1"/>
    </source>
</evidence>
<dbReference type="InterPro" id="IPR013221">
    <property type="entry name" value="Mur_ligase_cen"/>
</dbReference>
<dbReference type="GO" id="GO:0008841">
    <property type="term" value="F:dihydrofolate synthase activity"/>
    <property type="evidence" value="ECO:0007669"/>
    <property type="project" value="TreeGrafter"/>
</dbReference>
<dbReference type="GO" id="GO:0005737">
    <property type="term" value="C:cytoplasm"/>
    <property type="evidence" value="ECO:0007669"/>
    <property type="project" value="TreeGrafter"/>
</dbReference>
<dbReference type="Gene3D" id="3.40.1190.10">
    <property type="entry name" value="Mur-like, catalytic domain"/>
    <property type="match status" value="1"/>
</dbReference>
<comment type="similarity">
    <text evidence="2 11">Belongs to the folylpolyglutamate synthase family.</text>
</comment>
<evidence type="ECO:0000313" key="15">
    <source>
        <dbReference type="Proteomes" id="UP000500741"/>
    </source>
</evidence>
<dbReference type="PIRSF" id="PIRSF001563">
    <property type="entry name" value="Folylpolyglu_synth"/>
    <property type="match status" value="1"/>
</dbReference>
<gene>
    <name evidence="14" type="ORF">G7084_03210</name>
</gene>
<dbReference type="Pfam" id="PF08245">
    <property type="entry name" value="Mur_ligase_M"/>
    <property type="match status" value="1"/>
</dbReference>
<evidence type="ECO:0000256" key="10">
    <source>
        <dbReference type="ARBA" id="ARBA00047493"/>
    </source>
</evidence>
<dbReference type="RefSeq" id="WP_166009995.1">
    <property type="nucleotide sequence ID" value="NZ_CP049888.1"/>
</dbReference>
<evidence type="ECO:0000256" key="7">
    <source>
        <dbReference type="ARBA" id="ARBA00022840"/>
    </source>
</evidence>
<dbReference type="Gene3D" id="3.90.190.20">
    <property type="entry name" value="Mur ligase, C-terminal domain"/>
    <property type="match status" value="1"/>
</dbReference>
<dbReference type="AlphaFoldDB" id="A0A6G8AZK1"/>
<evidence type="ECO:0000259" key="12">
    <source>
        <dbReference type="Pfam" id="PF02875"/>
    </source>
</evidence>
<dbReference type="PROSITE" id="PS01012">
    <property type="entry name" value="FOLYLPOLYGLU_SYNT_2"/>
    <property type="match status" value="1"/>
</dbReference>
<dbReference type="PANTHER" id="PTHR11136">
    <property type="entry name" value="FOLYLPOLYGLUTAMATE SYNTHASE-RELATED"/>
    <property type="match status" value="1"/>
</dbReference>
<dbReference type="InterPro" id="IPR001645">
    <property type="entry name" value="Folylpolyglutamate_synth"/>
</dbReference>
<sequence length="438" mass="49332">MIKNYDDAINFIHGRHKWSKTNTFERITNLLQALGNPQDQLQYVHITGTNGKGSVARMTEQLLMEHGLKVGLFTSPFIMRFNERIQVDNVPISDEDLTRTMQQIEPILLEMDRSSEVGGVTEFETLTALMFVYFAQQSLDVVVLEVGIGGMWDTTNVIPNKLVAVITTIGLDHQKILGQTMTEIAQQKAGIIKHVNQPTVIGRLPKLVLPVINQKTHQLYQLGKFFKAEQIQQNRQGAWNFAWLDQSGRHFEDLTLPLLGMYQLDNAAVALEVSALTLQALGRSMQEKSIKSALNQVQWPARFEQISRSPEIILDGAHNLAGIQALVQTLRQKYRNESVIVIMGVLADKNYQQMLAELANEPWIKVIVVNFDAPNQRQAIDPHRVVNELAHQNISVGGDWQSVLDAELAKNIQAKIIISGSLYFVSEVRQVWVSTHSI</sequence>
<evidence type="ECO:0000256" key="8">
    <source>
        <dbReference type="ARBA" id="ARBA00022842"/>
    </source>
</evidence>
<evidence type="ECO:0000259" key="13">
    <source>
        <dbReference type="Pfam" id="PF08245"/>
    </source>
</evidence>
<comment type="cofactor">
    <cofactor evidence="1">
        <name>Mg(2+)</name>
        <dbReference type="ChEBI" id="CHEBI:18420"/>
    </cofactor>
</comment>
<comment type="catalytic activity">
    <reaction evidence="10">
        <text>(6S)-5,6,7,8-tetrahydrofolyl-(gamma-L-Glu)(n) + L-glutamate + ATP = (6S)-5,6,7,8-tetrahydrofolyl-(gamma-L-Glu)(n+1) + ADP + phosphate + H(+)</text>
        <dbReference type="Rhea" id="RHEA:10580"/>
        <dbReference type="Rhea" id="RHEA-COMP:14738"/>
        <dbReference type="Rhea" id="RHEA-COMP:14740"/>
        <dbReference type="ChEBI" id="CHEBI:15378"/>
        <dbReference type="ChEBI" id="CHEBI:29985"/>
        <dbReference type="ChEBI" id="CHEBI:30616"/>
        <dbReference type="ChEBI" id="CHEBI:43474"/>
        <dbReference type="ChEBI" id="CHEBI:141005"/>
        <dbReference type="ChEBI" id="CHEBI:456216"/>
        <dbReference type="EC" id="6.3.2.17"/>
    </reaction>
</comment>
<dbReference type="Proteomes" id="UP000500741">
    <property type="component" value="Chromosome"/>
</dbReference>
<dbReference type="KEGG" id="wco:G7084_03210"/>
<keyword evidence="4 11" id="KW-0436">Ligase</keyword>
<dbReference type="GO" id="GO:0046872">
    <property type="term" value="F:metal ion binding"/>
    <property type="evidence" value="ECO:0007669"/>
    <property type="project" value="UniProtKB-KW"/>
</dbReference>
<dbReference type="FunFam" id="3.40.1190.10:FF:000011">
    <property type="entry name" value="Folylpolyglutamate synthase/dihydrofolate synthase"/>
    <property type="match status" value="1"/>
</dbReference>
<keyword evidence="5" id="KW-0479">Metal-binding</keyword>
<dbReference type="Pfam" id="PF02875">
    <property type="entry name" value="Mur_ligase_C"/>
    <property type="match status" value="1"/>
</dbReference>
<dbReference type="PANTHER" id="PTHR11136:SF0">
    <property type="entry name" value="DIHYDROFOLATE SYNTHETASE-RELATED"/>
    <property type="match status" value="1"/>
</dbReference>